<dbReference type="InterPro" id="IPR001466">
    <property type="entry name" value="Beta-lactam-related"/>
</dbReference>
<evidence type="ECO:0000313" key="4">
    <source>
        <dbReference type="Proteomes" id="UP000400924"/>
    </source>
</evidence>
<dbReference type="InterPro" id="IPR050491">
    <property type="entry name" value="AmpC-like"/>
</dbReference>
<dbReference type="Pfam" id="PF00144">
    <property type="entry name" value="Beta-lactamase"/>
    <property type="match status" value="1"/>
</dbReference>
<feature type="chain" id="PRO_5024385354" evidence="1">
    <location>
        <begin position="32"/>
        <end position="399"/>
    </location>
</feature>
<accession>A0A5N8XMC2</accession>
<evidence type="ECO:0000259" key="2">
    <source>
        <dbReference type="Pfam" id="PF00144"/>
    </source>
</evidence>
<keyword evidence="4" id="KW-1185">Reference proteome</keyword>
<dbReference type="InterPro" id="IPR006311">
    <property type="entry name" value="TAT_signal"/>
</dbReference>
<keyword evidence="1" id="KW-0732">Signal</keyword>
<dbReference type="InterPro" id="IPR012338">
    <property type="entry name" value="Beta-lactam/transpept-like"/>
</dbReference>
<proteinExistence type="predicted"/>
<feature type="signal peptide" evidence="1">
    <location>
        <begin position="1"/>
        <end position="31"/>
    </location>
</feature>
<dbReference type="PANTHER" id="PTHR46825">
    <property type="entry name" value="D-ALANYL-D-ALANINE-CARBOXYPEPTIDASE/ENDOPEPTIDASE AMPH"/>
    <property type="match status" value="1"/>
</dbReference>
<dbReference type="Proteomes" id="UP000400924">
    <property type="component" value="Unassembled WGS sequence"/>
</dbReference>
<reference evidence="3 4" key="1">
    <citation type="submission" date="2019-07" db="EMBL/GenBank/DDBJ databases">
        <title>New species of Amycolatopsis and Streptomyces.</title>
        <authorList>
            <person name="Duangmal K."/>
            <person name="Teo W.F.A."/>
            <person name="Lipun K."/>
        </authorList>
    </citation>
    <scope>NUCLEOTIDE SEQUENCE [LARGE SCALE GENOMIC DNA]</scope>
    <source>
        <strain evidence="3 4">NBRC 106415</strain>
    </source>
</reference>
<dbReference type="PROSITE" id="PS51318">
    <property type="entry name" value="TAT"/>
    <property type="match status" value="1"/>
</dbReference>
<evidence type="ECO:0000313" key="3">
    <source>
        <dbReference type="EMBL" id="MPY60582.1"/>
    </source>
</evidence>
<gene>
    <name evidence="3" type="ORF">FNH08_26575</name>
</gene>
<feature type="domain" description="Beta-lactamase-related" evidence="2">
    <location>
        <begin position="75"/>
        <end position="392"/>
    </location>
</feature>
<dbReference type="AlphaFoldDB" id="A0A5N8XMC2"/>
<dbReference type="SUPFAM" id="SSF56601">
    <property type="entry name" value="beta-lactamase/transpeptidase-like"/>
    <property type="match status" value="1"/>
</dbReference>
<evidence type="ECO:0000256" key="1">
    <source>
        <dbReference type="SAM" id="SignalP"/>
    </source>
</evidence>
<dbReference type="Gene3D" id="3.40.710.10">
    <property type="entry name" value="DD-peptidase/beta-lactamase superfamily"/>
    <property type="match status" value="1"/>
</dbReference>
<dbReference type="PANTHER" id="PTHR46825:SF7">
    <property type="entry name" value="D-ALANYL-D-ALANINE CARBOXYPEPTIDASE"/>
    <property type="match status" value="1"/>
</dbReference>
<comment type="caution">
    <text evidence="3">The sequence shown here is derived from an EMBL/GenBank/DDBJ whole genome shotgun (WGS) entry which is preliminary data.</text>
</comment>
<dbReference type="EMBL" id="VJZC01000224">
    <property type="protein sequence ID" value="MPY60582.1"/>
    <property type="molecule type" value="Genomic_DNA"/>
</dbReference>
<name>A0A5N8XMC2_9ACTN</name>
<dbReference type="OrthoDB" id="5177574at2"/>
<organism evidence="3 4">
    <name type="scientific">Streptomyces spongiae</name>
    <dbReference type="NCBI Taxonomy" id="565072"/>
    <lineage>
        <taxon>Bacteria</taxon>
        <taxon>Bacillati</taxon>
        <taxon>Actinomycetota</taxon>
        <taxon>Actinomycetes</taxon>
        <taxon>Kitasatosporales</taxon>
        <taxon>Streptomycetaceae</taxon>
        <taxon>Streptomyces</taxon>
    </lineage>
</organism>
<protein>
    <submittedName>
        <fullName evidence="3">Beta-lactamase family protein</fullName>
    </submittedName>
</protein>
<sequence>MASQWISRRSVVRGAAAGAVLVGAGSTAARAAVGAGTQPAGAARPAAGGAAGRSSLDTRALQAAISDLSNPPATSAQLRVVQDGQRWYGTAGVADLVSGRVPRPDDRVRAGSVTKAFVATVVLQLWAEGRVDLDAPIGRYLPGLLPSDFARITVTQLLNHTSGLPDHQGIADESTPEAVVRHRFDQWTPEEWVRTVTHAPLKFAPGTKQEYRGITYVLLALIIEEVTGQRYGDAIRSRIVRPLGLTRTLIPGNDPRLHGPHVHGYLRMTDGSLEDLTVYNPSSTWGEGELVSSVNDLFRFQQALFSGRLLPPDAMEKLFTVPPDSVRMLDGTPARYSFGLQKVTVNGVTFWGKTGEVFGYRTRVFSTRDRRTQFVLSYTQTPLLSDDLMSARVAAVLTS</sequence>